<reference evidence="4 5" key="1">
    <citation type="submission" date="2019-04" db="EMBL/GenBank/DDBJ databases">
        <authorList>
            <person name="Hwang J.C."/>
        </authorList>
    </citation>
    <scope>NUCLEOTIDE SEQUENCE [LARGE SCALE GENOMIC DNA]</scope>
    <source>
        <strain evidence="4 5">IMCC35001</strain>
    </source>
</reference>
<keyword evidence="1" id="KW-0175">Coiled coil</keyword>
<name>A0A4U1BCD5_9GAMM</name>
<protein>
    <submittedName>
        <fullName evidence="4">DUF342 domain-containing protein</fullName>
    </submittedName>
</protein>
<dbReference type="PANTHER" id="PTHR38032:SF1">
    <property type="entry name" value="RNA-BINDING PROTEIN KHPB N-TERMINAL DOMAIN-CONTAINING PROTEIN"/>
    <property type="match status" value="1"/>
</dbReference>
<dbReference type="Pfam" id="PF03961">
    <property type="entry name" value="FapA"/>
    <property type="match status" value="1"/>
</dbReference>
<dbReference type="Pfam" id="PF20250">
    <property type="entry name" value="FapA_N"/>
    <property type="match status" value="1"/>
</dbReference>
<dbReference type="PANTHER" id="PTHR38032">
    <property type="entry name" value="POLYMERASE-RELATED"/>
    <property type="match status" value="1"/>
</dbReference>
<evidence type="ECO:0000259" key="3">
    <source>
        <dbReference type="Pfam" id="PF20250"/>
    </source>
</evidence>
<comment type="caution">
    <text evidence="4">The sequence shown here is derived from an EMBL/GenBank/DDBJ whole genome shotgun (WGS) entry which is preliminary data.</text>
</comment>
<dbReference type="Proteomes" id="UP000305674">
    <property type="component" value="Unassembled WGS sequence"/>
</dbReference>
<gene>
    <name evidence="4" type="ORF">FCL40_10720</name>
</gene>
<organism evidence="4 5">
    <name type="scientific">Ferrimonas sediminicola</name>
    <dbReference type="NCBI Taxonomy" id="2569538"/>
    <lineage>
        <taxon>Bacteria</taxon>
        <taxon>Pseudomonadati</taxon>
        <taxon>Pseudomonadota</taxon>
        <taxon>Gammaproteobacteria</taxon>
        <taxon>Alteromonadales</taxon>
        <taxon>Ferrimonadaceae</taxon>
        <taxon>Ferrimonas</taxon>
    </lineage>
</organism>
<feature type="region of interest" description="Disordered" evidence="2">
    <location>
        <begin position="527"/>
        <end position="555"/>
    </location>
</feature>
<feature type="domain" description="Flagellar Assembly Protein A N-terminal region" evidence="3">
    <location>
        <begin position="85"/>
        <end position="262"/>
    </location>
</feature>
<dbReference type="AlphaFoldDB" id="A0A4U1BCD5"/>
<dbReference type="OrthoDB" id="5807941at2"/>
<evidence type="ECO:0000313" key="5">
    <source>
        <dbReference type="Proteomes" id="UP000305674"/>
    </source>
</evidence>
<evidence type="ECO:0000313" key="4">
    <source>
        <dbReference type="EMBL" id="TKB48626.1"/>
    </source>
</evidence>
<dbReference type="EMBL" id="SWCI01000006">
    <property type="protein sequence ID" value="TKB48626.1"/>
    <property type="molecule type" value="Genomic_DNA"/>
</dbReference>
<accession>A0A4U1BCD5</accession>
<dbReference type="InterPro" id="IPR046866">
    <property type="entry name" value="FapA_N"/>
</dbReference>
<dbReference type="RefSeq" id="WP_136853303.1">
    <property type="nucleotide sequence ID" value="NZ_SWCI01000006.1"/>
</dbReference>
<proteinExistence type="predicted"/>
<dbReference type="InterPro" id="IPR005646">
    <property type="entry name" value="FapA"/>
</dbReference>
<keyword evidence="5" id="KW-1185">Reference proteome</keyword>
<feature type="coiled-coil region" evidence="1">
    <location>
        <begin position="455"/>
        <end position="482"/>
    </location>
</feature>
<evidence type="ECO:0000256" key="2">
    <source>
        <dbReference type="SAM" id="MobiDB-lite"/>
    </source>
</evidence>
<feature type="compositionally biased region" description="Basic and acidic residues" evidence="2">
    <location>
        <begin position="530"/>
        <end position="542"/>
    </location>
</feature>
<sequence length="555" mass="60399">MIGPDLLFFDEEHQTLCVDLIPEQHAQVDLGQIRHLVDCSPYRQCAFLDNDVRKALQLLKHQAKGTNKAQVQRIPLAMRVDGQCQLQLSSDKMEVTATLTAPQGGRPIGFQELVQQLQSLAIRNGLLKNAIHTLLLKLEKAPPGESVSATIARGRPARHGRDARLERLVKLNRERLLQPRVLDNGKVDMRDLGEIVTVSCGDEVMRKHEAEPGVDGYNVVGEVLKAKSGKDSKLKAGKGTVVSDTDPNLLLACADGQPMEAKDGLEIVEVLTLKDVNVGTGHINYHGNVVINGNVDEEMRVTAGGDITINGFVDGEQLKAGGDIVVGKGVIGHLVDNRKLSTSLEAEGEIHVAFAQYAHLKAGGDILVQTQMVHCQTQCGNNLTVGVPNGKKGDIVGGVTQVVHSINCINLGSRAATQSRIRAGLGIRQLRALAKEYHQREQALLAQSFKLRQAINKATMAADKSEAERKRLVEQFTQAQQQNSARLAEAQLLLAETDERLANFFDKVSISVTHSLYSQVEVEMGPHNLTTDREHGPSKLHSDGNTIQIEPLVAP</sequence>
<evidence type="ECO:0000256" key="1">
    <source>
        <dbReference type="SAM" id="Coils"/>
    </source>
</evidence>
<dbReference type="InterPro" id="IPR046865">
    <property type="entry name" value="FapA_b_solenoid"/>
</dbReference>